<evidence type="ECO:0000313" key="3">
    <source>
        <dbReference type="WBParaSite" id="nRc.2.0.1.t08506-RA"/>
    </source>
</evidence>
<feature type="compositionally biased region" description="Basic and acidic residues" evidence="1">
    <location>
        <begin position="87"/>
        <end position="96"/>
    </location>
</feature>
<organism evidence="2 3">
    <name type="scientific">Romanomermis culicivorax</name>
    <name type="common">Nematode worm</name>
    <dbReference type="NCBI Taxonomy" id="13658"/>
    <lineage>
        <taxon>Eukaryota</taxon>
        <taxon>Metazoa</taxon>
        <taxon>Ecdysozoa</taxon>
        <taxon>Nematoda</taxon>
        <taxon>Enoplea</taxon>
        <taxon>Dorylaimia</taxon>
        <taxon>Mermithida</taxon>
        <taxon>Mermithoidea</taxon>
        <taxon>Mermithidae</taxon>
        <taxon>Romanomermis</taxon>
    </lineage>
</organism>
<dbReference type="AlphaFoldDB" id="A0A915I436"/>
<dbReference type="WBParaSite" id="nRc.2.0.1.t08506-RA">
    <property type="protein sequence ID" value="nRc.2.0.1.t08506-RA"/>
    <property type="gene ID" value="nRc.2.0.1.g08506"/>
</dbReference>
<accession>A0A915I436</accession>
<evidence type="ECO:0000256" key="1">
    <source>
        <dbReference type="SAM" id="MobiDB-lite"/>
    </source>
</evidence>
<reference evidence="3" key="1">
    <citation type="submission" date="2022-11" db="UniProtKB">
        <authorList>
            <consortium name="WormBaseParasite"/>
        </authorList>
    </citation>
    <scope>IDENTIFICATION</scope>
</reference>
<keyword evidence="2" id="KW-1185">Reference proteome</keyword>
<proteinExistence type="predicted"/>
<sequence length="240" mass="27613">MLKSLPSTLHVKADLNSASIDLVDQYFTLETQQWIAEKVLLCQAEASLWNVAFSKRRKYPKNASHIRWVYSQMSDSQVSDSQASDSQDERGDDEKKLQKTEAFRRTTTKVHAVSLREFKTEKNIRSYDVLTQAGSINNSNLSFSPRLTINYHIVNIRRKSESRMPVHYVGYIEIEQIVFIGQMDDHVHRKYKPLPAAAETFSLGYIFGCQVFGALEKFPCFSGNCESAENSSQNRMLFWH</sequence>
<evidence type="ECO:0000313" key="2">
    <source>
        <dbReference type="Proteomes" id="UP000887565"/>
    </source>
</evidence>
<protein>
    <submittedName>
        <fullName evidence="3">Uncharacterized protein</fullName>
    </submittedName>
</protein>
<dbReference type="Proteomes" id="UP000887565">
    <property type="component" value="Unplaced"/>
</dbReference>
<name>A0A915I436_ROMCU</name>
<feature type="region of interest" description="Disordered" evidence="1">
    <location>
        <begin position="77"/>
        <end position="96"/>
    </location>
</feature>